<dbReference type="EMBL" id="CAJHJT010000034">
    <property type="protein sequence ID" value="CAD7006372.1"/>
    <property type="molecule type" value="Genomic_DNA"/>
</dbReference>
<evidence type="ECO:0000313" key="1">
    <source>
        <dbReference type="EMBL" id="CAD7006372.1"/>
    </source>
</evidence>
<organism evidence="1 2">
    <name type="scientific">Ceratitis capitata</name>
    <name type="common">Mediterranean fruit fly</name>
    <name type="synonym">Tephritis capitata</name>
    <dbReference type="NCBI Taxonomy" id="7213"/>
    <lineage>
        <taxon>Eukaryota</taxon>
        <taxon>Metazoa</taxon>
        <taxon>Ecdysozoa</taxon>
        <taxon>Arthropoda</taxon>
        <taxon>Hexapoda</taxon>
        <taxon>Insecta</taxon>
        <taxon>Pterygota</taxon>
        <taxon>Neoptera</taxon>
        <taxon>Endopterygota</taxon>
        <taxon>Diptera</taxon>
        <taxon>Brachycera</taxon>
        <taxon>Muscomorpha</taxon>
        <taxon>Tephritoidea</taxon>
        <taxon>Tephritidae</taxon>
        <taxon>Ceratitis</taxon>
        <taxon>Ceratitis</taxon>
    </lineage>
</organism>
<proteinExistence type="predicted"/>
<comment type="caution">
    <text evidence="1">The sequence shown here is derived from an EMBL/GenBank/DDBJ whole genome shotgun (WGS) entry which is preliminary data.</text>
</comment>
<accession>A0A811V425</accession>
<evidence type="ECO:0000313" key="2">
    <source>
        <dbReference type="Proteomes" id="UP000606786"/>
    </source>
</evidence>
<name>A0A811V425_CERCA</name>
<gene>
    <name evidence="1" type="ORF">CCAP1982_LOCUS14694</name>
</gene>
<sequence>MANIAFHEYKVYQIAGGQFTSPRREITRPGNFSRNKDIFAKTSRVLQLQTKKSVIIRYSDSFPVGVLKQVKSNPNSGPKSAPDSKFILGVMASLQLFKDSRDPKINSFAYLPGKECDRR</sequence>
<reference evidence="1" key="1">
    <citation type="submission" date="2020-11" db="EMBL/GenBank/DDBJ databases">
        <authorList>
            <person name="Whitehead M."/>
        </authorList>
    </citation>
    <scope>NUCLEOTIDE SEQUENCE</scope>
    <source>
        <strain evidence="1">EGII</strain>
    </source>
</reference>
<dbReference type="AlphaFoldDB" id="A0A811V425"/>
<protein>
    <submittedName>
        <fullName evidence="1">(Mediterranean fruit fly) hypothetical protein</fullName>
    </submittedName>
</protein>
<keyword evidence="2" id="KW-1185">Reference proteome</keyword>
<dbReference type="Proteomes" id="UP000606786">
    <property type="component" value="Unassembled WGS sequence"/>
</dbReference>